<reference evidence="1 2" key="1">
    <citation type="journal article" date="2019" name="Sci. Rep.">
        <title>Orb-weaving spider Araneus ventricosus genome elucidates the spidroin gene catalogue.</title>
        <authorList>
            <person name="Kono N."/>
            <person name="Nakamura H."/>
            <person name="Ohtoshi R."/>
            <person name="Moran D.A.P."/>
            <person name="Shinohara A."/>
            <person name="Yoshida Y."/>
            <person name="Fujiwara M."/>
            <person name="Mori M."/>
            <person name="Tomita M."/>
            <person name="Arakawa K."/>
        </authorList>
    </citation>
    <scope>NUCLEOTIDE SEQUENCE [LARGE SCALE GENOMIC DNA]</scope>
</reference>
<name>A0A4Y2P2B3_ARAVE</name>
<organism evidence="1 2">
    <name type="scientific">Araneus ventricosus</name>
    <name type="common">Orbweaver spider</name>
    <name type="synonym">Epeira ventricosa</name>
    <dbReference type="NCBI Taxonomy" id="182803"/>
    <lineage>
        <taxon>Eukaryota</taxon>
        <taxon>Metazoa</taxon>
        <taxon>Ecdysozoa</taxon>
        <taxon>Arthropoda</taxon>
        <taxon>Chelicerata</taxon>
        <taxon>Arachnida</taxon>
        <taxon>Araneae</taxon>
        <taxon>Araneomorphae</taxon>
        <taxon>Entelegynae</taxon>
        <taxon>Araneoidea</taxon>
        <taxon>Araneidae</taxon>
        <taxon>Araneus</taxon>
    </lineage>
</organism>
<comment type="caution">
    <text evidence="1">The sequence shown here is derived from an EMBL/GenBank/DDBJ whole genome shotgun (WGS) entry which is preliminary data.</text>
</comment>
<sequence>MAQDALQHCDNSFCDVGAALKTSYQHRGDIVPTSSEISARNIAGGISYNVDEYPFKCGDIVPTSPDININIVISYRACWNIAKYPPVLGKRGTVPFLHMRLENDRTPVAFHSLQATDAVKNRGGSSKVRH</sequence>
<proteinExistence type="predicted"/>
<gene>
    <name evidence="1" type="ORF">AVEN_42456_1</name>
</gene>
<dbReference type="AlphaFoldDB" id="A0A4Y2P2B3"/>
<protein>
    <submittedName>
        <fullName evidence="1">Uncharacterized protein</fullName>
    </submittedName>
</protein>
<evidence type="ECO:0000313" key="1">
    <source>
        <dbReference type="EMBL" id="GBN45998.1"/>
    </source>
</evidence>
<dbReference type="Proteomes" id="UP000499080">
    <property type="component" value="Unassembled WGS sequence"/>
</dbReference>
<dbReference type="EMBL" id="BGPR01131053">
    <property type="protein sequence ID" value="GBN45998.1"/>
    <property type="molecule type" value="Genomic_DNA"/>
</dbReference>
<accession>A0A4Y2P2B3</accession>
<keyword evidence="2" id="KW-1185">Reference proteome</keyword>
<evidence type="ECO:0000313" key="2">
    <source>
        <dbReference type="Proteomes" id="UP000499080"/>
    </source>
</evidence>